<comment type="caution">
    <text evidence="3">The sequence shown here is derived from an EMBL/GenBank/DDBJ whole genome shotgun (WGS) entry which is preliminary data.</text>
</comment>
<gene>
    <name evidence="3" type="primary">estB_2</name>
    <name evidence="3" type="ORF">B7C42_00864</name>
</gene>
<keyword evidence="4" id="KW-1185">Reference proteome</keyword>
<dbReference type="GO" id="GO:0004806">
    <property type="term" value="F:triacylglycerol lipase activity"/>
    <property type="evidence" value="ECO:0007669"/>
    <property type="project" value="UniProtKB-EC"/>
</dbReference>
<dbReference type="Proteomes" id="UP000215506">
    <property type="component" value="Unassembled WGS sequence"/>
</dbReference>
<dbReference type="AlphaFoldDB" id="A0A231HFX0"/>
<dbReference type="Gene3D" id="3.40.50.1820">
    <property type="entry name" value="alpha/beta hydrolase"/>
    <property type="match status" value="1"/>
</dbReference>
<dbReference type="InterPro" id="IPR053228">
    <property type="entry name" value="Stereospecific_Lipase"/>
</dbReference>
<protein>
    <submittedName>
        <fullName evidence="3">Extracellular esterase EstB</fullName>
        <ecNumber evidence="3">3.1.1.3</ecNumber>
    </submittedName>
</protein>
<dbReference type="PANTHER" id="PTHR37574:SF1">
    <property type="entry name" value="LIPASE B"/>
    <property type="match status" value="1"/>
</dbReference>
<organism evidence="3 4">
    <name type="scientific">Nocardia cerradoensis</name>
    <dbReference type="NCBI Taxonomy" id="85688"/>
    <lineage>
        <taxon>Bacteria</taxon>
        <taxon>Bacillati</taxon>
        <taxon>Actinomycetota</taxon>
        <taxon>Actinomycetes</taxon>
        <taxon>Mycobacteriales</taxon>
        <taxon>Nocardiaceae</taxon>
        <taxon>Nocardia</taxon>
    </lineage>
</organism>
<dbReference type="SUPFAM" id="SSF53474">
    <property type="entry name" value="alpha/beta-Hydrolases"/>
    <property type="match status" value="1"/>
</dbReference>
<proteinExistence type="predicted"/>
<evidence type="ECO:0000256" key="1">
    <source>
        <dbReference type="SAM" id="MobiDB-lite"/>
    </source>
</evidence>
<feature type="chain" id="PRO_5038709244" evidence="2">
    <location>
        <begin position="29"/>
        <end position="408"/>
    </location>
</feature>
<name>A0A231HFX0_9NOCA</name>
<keyword evidence="3" id="KW-0378">Hydrolase</keyword>
<sequence length="408" mass="42031">MRPNTRRRPLSAAVVVGVSLLLMGFAGIGADAEPAVASNDQQQEQQLVDFIDQGLKNPAAHPIADTGSSGTGSACTSGSGAGSGNGSGDCYGGSGSSSGSSGGTSSDTIGYGPAQSSFLAAFGYGLLHPDVAPPGTNDWNCRPTAAHPEPVVLVHGTWENAYDNFSFVSQPIKDAGYCVFTFNYGKSNLIQGGGLGSVLPGANGTGLIQDSSKQLAQFVDRVLAATGSQKVNLVGHSQGGAMSRWYLKFDGGAAKVHHMMTFGATNHGTTLDGIGALGRAINNFGIDVLGLVEIFVGHSGIQQTVGSDFVNQLNAGGDTMPGVDYTVVGTRYDEVTTPYDLTFLQPGPGATVKNVTLQDGCEQDLSDHLTMMYSPRVLSIILNTLDSTQTPALTCSFNPWLLGGGGKL</sequence>
<dbReference type="EMBL" id="NGAF01000001">
    <property type="protein sequence ID" value="OXR47739.1"/>
    <property type="molecule type" value="Genomic_DNA"/>
</dbReference>
<evidence type="ECO:0000313" key="3">
    <source>
        <dbReference type="EMBL" id="OXR47739.1"/>
    </source>
</evidence>
<feature type="signal peptide" evidence="2">
    <location>
        <begin position="1"/>
        <end position="28"/>
    </location>
</feature>
<dbReference type="RefSeq" id="WP_223273228.1">
    <property type="nucleotide sequence ID" value="NZ_NGAF01000001.1"/>
</dbReference>
<dbReference type="PANTHER" id="PTHR37574">
    <property type="entry name" value="LIPASE B"/>
    <property type="match status" value="1"/>
</dbReference>
<dbReference type="EC" id="3.1.1.3" evidence="3"/>
<dbReference type="InterPro" id="IPR029058">
    <property type="entry name" value="AB_hydrolase_fold"/>
</dbReference>
<reference evidence="3 4" key="1">
    <citation type="submission" date="2017-07" db="EMBL/GenBank/DDBJ databases">
        <title>First draft Genome Sequence of Nocardia cerradoensis isolated from human infection.</title>
        <authorList>
            <person name="Carrasco G."/>
        </authorList>
    </citation>
    <scope>NUCLEOTIDE SEQUENCE [LARGE SCALE GENOMIC DNA]</scope>
    <source>
        <strain evidence="3 4">CNM20130759</strain>
    </source>
</reference>
<evidence type="ECO:0000313" key="4">
    <source>
        <dbReference type="Proteomes" id="UP000215506"/>
    </source>
</evidence>
<dbReference type="GO" id="GO:0016042">
    <property type="term" value="P:lipid catabolic process"/>
    <property type="evidence" value="ECO:0007669"/>
    <property type="project" value="InterPro"/>
</dbReference>
<feature type="compositionally biased region" description="Low complexity" evidence="1">
    <location>
        <begin position="66"/>
        <end position="78"/>
    </location>
</feature>
<dbReference type="Pfam" id="PF01674">
    <property type="entry name" value="Lipase_2"/>
    <property type="match status" value="1"/>
</dbReference>
<feature type="region of interest" description="Disordered" evidence="1">
    <location>
        <begin position="58"/>
        <end position="79"/>
    </location>
</feature>
<evidence type="ECO:0000256" key="2">
    <source>
        <dbReference type="SAM" id="SignalP"/>
    </source>
</evidence>
<keyword evidence="2" id="KW-0732">Signal</keyword>
<accession>A0A231HFX0</accession>
<dbReference type="InterPro" id="IPR002918">
    <property type="entry name" value="Lipase_EstA/Esterase_EstB"/>
</dbReference>